<keyword evidence="4" id="KW-1185">Reference proteome</keyword>
<feature type="domain" description="TauD/TfdA-like" evidence="2">
    <location>
        <begin position="848"/>
        <end position="1095"/>
    </location>
</feature>
<protein>
    <submittedName>
        <fullName evidence="3">Taurine catabolism dioxygenase TauD/TfdA</fullName>
    </submittedName>
</protein>
<sequence length="1143" mass="128535">MPANANADAGAGAGAAGTDVDGCPRGALEHPLSRTSTFCDLLLPADVEISMELTRSIIHKRPQPHPGAEPSSPLAQQATHFFPVDSFRQLPFDYQYPYEQDSFSYGQTSSFESHYYPQLEQAPIKRRKLDVDPGIMPLRYSHAELQANAEKLLSINSYEASDSSQQSTSGRWAHPVMPTSQSLAQFPRRVAELMCGGCGGGDHSDGYFPLPEAQPEVYEPSKPYSSETQTMVGSHVLSETSGFPLVGPKDFSHELFNDDPAHAAFPQGSQLQTSSEFIQEGLICNQDTAFSSLFSNQLVKQEHDLLSSHAFEHEALMRREHAQASYGFSSLNASVTQSIQQAGANHSPAVSSVLMLSSGSLIDTVHQESRANTNVQAQQSNFDILMPNQRGGKRVSNTKAGRFPCLRYKITDVRLFKPGQVPGYEWTRRWNNNISDPIQKWASSDVKFIRISTGYSRKCIELRVRKFVPLEGDKLERTWDFEGRRRSVKIPPYALMDLDDGKSAYMSHIRDAMGDTLQHVAERSCGLLRRTYIQAFRMYQDPSIPEDWKQLFDWTFRLWVAIRLSTTSEFIVGEERLGMPENILDETNPNCGKIPVPPVLGAQLDLVLIHHIQTKLRRELLDKLQKMVLKNKQSTWFVSYLVTFILLHNAALITAHDAAYARKHGIRRRFAREDKVKEYHLGEIRDPNLLDIPVVKPISRRLLTNDRFVEPLQAQIFFSLISTTVTKAGIHSRRFAKTRICGHLQIWMTTKFGLCVRRGGLLDNTVSGPVVASQIASVHGMEFPLPFAKSGSGLPNGFPASLDSPLAWTGRQFTSDSDYVFRLSESHLNEIDRALQRFKKLGLDGDLVSTQNFDLPTLGPKLLDLRRDVYFGKGFGLVRGLDPQRYSVEDLTTIYLGIQRYIADLQGRQDKKGNMLVHIIADNSTKMKASHHRHSTAPITFHNEEAGDIISWLTRNTAASGGKCIIASSYTVYNALAATRPDLVRILARFDWPFALPEFQCRPVLFYHDGRLITNFGRAALLGSASHIRPDRLPKLNSVQVEALDAIETLAKATQLEISTQTGDIHFINNLAILHRREGFINGSTTTEKRHLVRMRLRDDELGWSIPDDLKDEWVKAFNPKLNRVWHLEPMPDGFFPLRSQTN</sequence>
<dbReference type="GO" id="GO:0051213">
    <property type="term" value="F:dioxygenase activity"/>
    <property type="evidence" value="ECO:0007669"/>
    <property type="project" value="UniProtKB-KW"/>
</dbReference>
<dbReference type="PANTHER" id="PTHR35392">
    <property type="entry name" value="ZN(II)2CYS6 TRANSCRIPTION FACTOR (EUROFUNG)-RELATED-RELATED"/>
    <property type="match status" value="1"/>
</dbReference>
<dbReference type="STRING" id="1081105.A0A162JSW8"/>
<proteinExistence type="predicted"/>
<dbReference type="AlphaFoldDB" id="A0A162JSW8"/>
<evidence type="ECO:0000259" key="2">
    <source>
        <dbReference type="Pfam" id="PF02668"/>
    </source>
</evidence>
<evidence type="ECO:0000256" key="1">
    <source>
        <dbReference type="ARBA" id="ARBA00023002"/>
    </source>
</evidence>
<dbReference type="Gene3D" id="3.60.130.10">
    <property type="entry name" value="Clavaminate synthase-like"/>
    <property type="match status" value="1"/>
</dbReference>
<name>A0A162JSW8_METRR</name>
<dbReference type="Proteomes" id="UP000243498">
    <property type="component" value="Unassembled WGS sequence"/>
</dbReference>
<evidence type="ECO:0000313" key="3">
    <source>
        <dbReference type="EMBL" id="OAA48688.1"/>
    </source>
</evidence>
<keyword evidence="1" id="KW-0560">Oxidoreductase</keyword>
<dbReference type="SUPFAM" id="SSF51197">
    <property type="entry name" value="Clavaminate synthase-like"/>
    <property type="match status" value="1"/>
</dbReference>
<reference evidence="3 4" key="1">
    <citation type="journal article" date="2016" name="Genome Biol. Evol.">
        <title>Divergent and convergent evolution of fungal pathogenicity.</title>
        <authorList>
            <person name="Shang Y."/>
            <person name="Xiao G."/>
            <person name="Zheng P."/>
            <person name="Cen K."/>
            <person name="Zhan S."/>
            <person name="Wang C."/>
        </authorList>
    </citation>
    <scope>NUCLEOTIDE SEQUENCE [LARGE SCALE GENOMIC DNA]</scope>
    <source>
        <strain evidence="3 4">RCEF 4871</strain>
    </source>
</reference>
<organism evidence="3 4">
    <name type="scientific">Metarhizium rileyi (strain RCEF 4871)</name>
    <name type="common">Nomuraea rileyi</name>
    <dbReference type="NCBI Taxonomy" id="1649241"/>
    <lineage>
        <taxon>Eukaryota</taxon>
        <taxon>Fungi</taxon>
        <taxon>Dikarya</taxon>
        <taxon>Ascomycota</taxon>
        <taxon>Pezizomycotina</taxon>
        <taxon>Sordariomycetes</taxon>
        <taxon>Hypocreomycetidae</taxon>
        <taxon>Hypocreales</taxon>
        <taxon>Clavicipitaceae</taxon>
        <taxon>Metarhizium</taxon>
    </lineage>
</organism>
<accession>A0A162JSW8</accession>
<evidence type="ECO:0000313" key="4">
    <source>
        <dbReference type="Proteomes" id="UP000243498"/>
    </source>
</evidence>
<keyword evidence="3" id="KW-0223">Dioxygenase</keyword>
<dbReference type="OrthoDB" id="3474066at2759"/>
<comment type="caution">
    <text evidence="3">The sequence shown here is derived from an EMBL/GenBank/DDBJ whole genome shotgun (WGS) entry which is preliminary data.</text>
</comment>
<dbReference type="InterPro" id="IPR052973">
    <property type="entry name" value="Fungal_sec-metab_reg_TF"/>
</dbReference>
<dbReference type="InterPro" id="IPR042098">
    <property type="entry name" value="TauD-like_sf"/>
</dbReference>
<dbReference type="Pfam" id="PF02668">
    <property type="entry name" value="TauD"/>
    <property type="match status" value="1"/>
</dbReference>
<dbReference type="EMBL" id="AZHC01000004">
    <property type="protein sequence ID" value="OAA48688.1"/>
    <property type="molecule type" value="Genomic_DNA"/>
</dbReference>
<dbReference type="PANTHER" id="PTHR35392:SF3">
    <property type="entry name" value="ZN(2)-C6 FUNGAL-TYPE DOMAIN-CONTAINING PROTEIN"/>
    <property type="match status" value="1"/>
</dbReference>
<dbReference type="InterPro" id="IPR003819">
    <property type="entry name" value="TauD/TfdA-like"/>
</dbReference>
<gene>
    <name evidence="3" type="ORF">NOR_01938</name>
</gene>